<evidence type="ECO:0000259" key="1">
    <source>
        <dbReference type="PROSITE" id="PS50801"/>
    </source>
</evidence>
<sequence length="127" mass="14005">MKVYLMKKVFHSELVGKTLIVIPQGAAMDFPYQQVHIDSNATLRLLSDPSTKNVLIDLGDVEYLDSIIIGSLIRMLQKIKTTGGQAMFCSATEQMQEILKSIKIGSLWPLHPDREVALAAMGKAEGC</sequence>
<dbReference type="PANTHER" id="PTHR33495:SF2">
    <property type="entry name" value="ANTI-SIGMA FACTOR ANTAGONIST TM_1081-RELATED"/>
    <property type="match status" value="1"/>
</dbReference>
<gene>
    <name evidence="2" type="ORF">MNBD_PLANCTO02-2320</name>
</gene>
<dbReference type="PANTHER" id="PTHR33495">
    <property type="entry name" value="ANTI-SIGMA FACTOR ANTAGONIST TM_1081-RELATED-RELATED"/>
    <property type="match status" value="1"/>
</dbReference>
<reference evidence="2" key="1">
    <citation type="submission" date="2018-06" db="EMBL/GenBank/DDBJ databases">
        <authorList>
            <person name="Zhirakovskaya E."/>
        </authorList>
    </citation>
    <scope>NUCLEOTIDE SEQUENCE</scope>
</reference>
<proteinExistence type="predicted"/>
<dbReference type="EMBL" id="UOGL01000318">
    <property type="protein sequence ID" value="VAX39281.1"/>
    <property type="molecule type" value="Genomic_DNA"/>
</dbReference>
<evidence type="ECO:0000313" key="2">
    <source>
        <dbReference type="EMBL" id="VAX39281.1"/>
    </source>
</evidence>
<dbReference type="GO" id="GO:0043856">
    <property type="term" value="F:anti-sigma factor antagonist activity"/>
    <property type="evidence" value="ECO:0007669"/>
    <property type="project" value="TreeGrafter"/>
</dbReference>
<name>A0A3B1DK42_9ZZZZ</name>
<protein>
    <recommendedName>
        <fullName evidence="1">STAS domain-containing protein</fullName>
    </recommendedName>
</protein>
<dbReference type="PROSITE" id="PS50801">
    <property type="entry name" value="STAS"/>
    <property type="match status" value="1"/>
</dbReference>
<dbReference type="InterPro" id="IPR036513">
    <property type="entry name" value="STAS_dom_sf"/>
</dbReference>
<feature type="domain" description="STAS" evidence="1">
    <location>
        <begin position="1"/>
        <end position="121"/>
    </location>
</feature>
<organism evidence="2">
    <name type="scientific">hydrothermal vent metagenome</name>
    <dbReference type="NCBI Taxonomy" id="652676"/>
    <lineage>
        <taxon>unclassified sequences</taxon>
        <taxon>metagenomes</taxon>
        <taxon>ecological metagenomes</taxon>
    </lineage>
</organism>
<dbReference type="InterPro" id="IPR002645">
    <property type="entry name" value="STAS_dom"/>
</dbReference>
<accession>A0A3B1DK42</accession>
<dbReference type="SUPFAM" id="SSF52091">
    <property type="entry name" value="SpoIIaa-like"/>
    <property type="match status" value="1"/>
</dbReference>
<dbReference type="CDD" id="cd07043">
    <property type="entry name" value="STAS_anti-anti-sigma_factors"/>
    <property type="match status" value="1"/>
</dbReference>
<dbReference type="Gene3D" id="3.30.750.24">
    <property type="entry name" value="STAS domain"/>
    <property type="match status" value="1"/>
</dbReference>
<dbReference type="AlphaFoldDB" id="A0A3B1DK42"/>
<dbReference type="Pfam" id="PF01740">
    <property type="entry name" value="STAS"/>
    <property type="match status" value="1"/>
</dbReference>